<accession>A0A6N7KTA3</accession>
<evidence type="ECO:0000313" key="2">
    <source>
        <dbReference type="Proteomes" id="UP000450000"/>
    </source>
</evidence>
<evidence type="ECO:0008006" key="3">
    <source>
        <dbReference type="Google" id="ProtNLM"/>
    </source>
</evidence>
<keyword evidence="2" id="KW-1185">Reference proteome</keyword>
<protein>
    <recommendedName>
        <fullName evidence="3">Immunity 49 family protein</fullName>
    </recommendedName>
</protein>
<evidence type="ECO:0000313" key="1">
    <source>
        <dbReference type="EMBL" id="MQS12833.1"/>
    </source>
</evidence>
<name>A0A6N7KTA3_9ACTN</name>
<dbReference type="Proteomes" id="UP000450000">
    <property type="component" value="Unassembled WGS sequence"/>
</dbReference>
<organism evidence="1 2">
    <name type="scientific">Streptomyces kaniharaensis</name>
    <dbReference type="NCBI Taxonomy" id="212423"/>
    <lineage>
        <taxon>Bacteria</taxon>
        <taxon>Bacillati</taxon>
        <taxon>Actinomycetota</taxon>
        <taxon>Actinomycetes</taxon>
        <taxon>Kitasatosporales</taxon>
        <taxon>Streptomycetaceae</taxon>
        <taxon>Streptomyces</taxon>
    </lineage>
</organism>
<sequence length="553" mass="59642">MGESSVSAVREDFVSRIGRHIRAASNGTRMDSREWQFIADEFLEYLGALSVESPELDTPEAKAVLADATEAAAGAVAYAVYHGWDRFQISLSYVNFGMSYGAEERDEEEERSRITSWELIDALCLVILSDQADRHGEAIGFARDELGKDAEGDPAVELVNGLLVHVLNYVDDESYPPSAQQKLAAVEAALDRIGAERLEHRYTVALRTLRALMAEDREAFDAGLTALLLAHREASGSRPDSLLPLLPLALAALAYRGLGWAPAVDTGYLPRALVTGFETAGPRVGAFGRDCRPDAVAALAAAPLVIERLGPPAELTPELEARFEEAAEEAIAKGRFRSALHYQEILLKKRAAHTADATDAQLANVRLGSGIGAAAFRLAGAEPGTEVGLTIDGRNRSEPAGLPMGVGLVDWHTALDFALITGIREHLAAVVLAGPGTITRDVPAYSQALHDYFRGDDPRPATERALREYGDAPGVVLFSQLIDGDEESFNLALADALEAHRAHYAVADRADESDAALDLGILALTCHARRRGWTIRVESPYLPPRLLQAAEPF</sequence>
<dbReference type="EMBL" id="WBOF01000001">
    <property type="protein sequence ID" value="MQS12833.1"/>
    <property type="molecule type" value="Genomic_DNA"/>
</dbReference>
<dbReference type="Pfam" id="PF15575">
    <property type="entry name" value="Imm49"/>
    <property type="match status" value="2"/>
</dbReference>
<proteinExistence type="predicted"/>
<reference evidence="1 2" key="1">
    <citation type="submission" date="2019-09" db="EMBL/GenBank/DDBJ databases">
        <title>Genome Sequences of Streptomyces kaniharaensis ATCC 21070.</title>
        <authorList>
            <person name="Zhu W."/>
            <person name="De Crecy-Lagard V."/>
            <person name="Richards N.G."/>
        </authorList>
    </citation>
    <scope>NUCLEOTIDE SEQUENCE [LARGE SCALE GENOMIC DNA]</scope>
    <source>
        <strain evidence="1 2">SF-557</strain>
    </source>
</reference>
<dbReference type="AlphaFoldDB" id="A0A6N7KTA3"/>
<dbReference type="InterPro" id="IPR029074">
    <property type="entry name" value="Imm49"/>
</dbReference>
<gene>
    <name evidence="1" type="ORF">F7Q99_11145</name>
</gene>
<comment type="caution">
    <text evidence="1">The sequence shown here is derived from an EMBL/GenBank/DDBJ whole genome shotgun (WGS) entry which is preliminary data.</text>
</comment>